<protein>
    <submittedName>
        <fullName evidence="1">Uncharacterized protein</fullName>
    </submittedName>
</protein>
<dbReference type="Proteomes" id="UP000595814">
    <property type="component" value="Chromosome"/>
</dbReference>
<organism evidence="1 2">
    <name type="scientific">Miniphocaeibacter halophilus</name>
    <dbReference type="NCBI Taxonomy" id="2931922"/>
    <lineage>
        <taxon>Bacteria</taxon>
        <taxon>Bacillati</taxon>
        <taxon>Bacillota</taxon>
        <taxon>Tissierellia</taxon>
        <taxon>Tissierellales</taxon>
        <taxon>Peptoniphilaceae</taxon>
        <taxon>Miniphocaeibacter</taxon>
    </lineage>
</organism>
<keyword evidence="2" id="KW-1185">Reference proteome</keyword>
<sequence length="122" mass="14091">MLGFILGIILFILYHKIFRVYYFGNLGSSIFREFLIAQFFGYIISLIIGGIFGFALAGIGTILGLIIIVGVLYFVIRTIYLTIKENLRRKSDNLDYMTTSEQIQFLKKIWKFDKKVSNQDEA</sequence>
<gene>
    <name evidence="1" type="ORF">JFY71_05615</name>
</gene>
<proteinExistence type="predicted"/>
<accession>A0AC61MZZ4</accession>
<evidence type="ECO:0000313" key="2">
    <source>
        <dbReference type="Proteomes" id="UP000595814"/>
    </source>
</evidence>
<evidence type="ECO:0000313" key="1">
    <source>
        <dbReference type="EMBL" id="QQK09015.1"/>
    </source>
</evidence>
<dbReference type="EMBL" id="CP066744">
    <property type="protein sequence ID" value="QQK09015.1"/>
    <property type="molecule type" value="Genomic_DNA"/>
</dbReference>
<name>A0AC61MZZ4_9FIRM</name>
<reference evidence="1 2" key="1">
    <citation type="journal article" date="2022" name="Int. J. Syst. Evol. Microbiol.">
        <title>Miniphocaeibacter halophilus sp. nov., an ammonium-tolerant acetate-producing bacterium isolated from a biogas system.</title>
        <authorList>
            <person name="Schnurer A."/>
            <person name="Singh A."/>
            <person name="Bi S."/>
            <person name="Qiao W."/>
            <person name="Westerholm M."/>
        </authorList>
    </citation>
    <scope>NUCLEOTIDE SEQUENCE [LARGE SCALE GENOMIC DNA]</scope>
    <source>
        <strain evidence="1 2">AMB_01</strain>
    </source>
</reference>